<keyword evidence="3" id="KW-1185">Reference proteome</keyword>
<accession>A0A1E4TNU2</accession>
<reference evidence="3" key="1">
    <citation type="submission" date="2016-05" db="EMBL/GenBank/DDBJ databases">
        <title>Comparative genomics of biotechnologically important yeasts.</title>
        <authorList>
            <consortium name="DOE Joint Genome Institute"/>
            <person name="Riley R."/>
            <person name="Haridas S."/>
            <person name="Wolfe K.H."/>
            <person name="Lopes M.R."/>
            <person name="Hittinger C.T."/>
            <person name="Goker M."/>
            <person name="Salamov A."/>
            <person name="Wisecaver J."/>
            <person name="Long T.M."/>
            <person name="Aerts A.L."/>
            <person name="Barry K."/>
            <person name="Choi C."/>
            <person name="Clum A."/>
            <person name="Coughlan A.Y."/>
            <person name="Deshpande S."/>
            <person name="Douglass A.P."/>
            <person name="Hanson S.J."/>
            <person name="Klenk H.-P."/>
            <person name="Labutti K."/>
            <person name="Lapidus A."/>
            <person name="Lindquist E."/>
            <person name="Lipzen A."/>
            <person name="Meier-Kolthoff J.P."/>
            <person name="Ohm R.A."/>
            <person name="Otillar R.P."/>
            <person name="Pangilinan J."/>
            <person name="Peng Y."/>
            <person name="Rokas A."/>
            <person name="Rosa C.A."/>
            <person name="Scheuner C."/>
            <person name="Sibirny A.A."/>
            <person name="Slot J.C."/>
            <person name="Stielow J.B."/>
            <person name="Sun H."/>
            <person name="Kurtzman C.P."/>
            <person name="Blackwell M."/>
            <person name="Grigoriev I.V."/>
            <person name="Jeffries T.W."/>
        </authorList>
    </citation>
    <scope>NUCLEOTIDE SEQUENCE [LARGE SCALE GENOMIC DNA]</scope>
    <source>
        <strain evidence="3">NRRL Y-2460</strain>
    </source>
</reference>
<name>A0A1E4TNU2_PACTA</name>
<feature type="compositionally biased region" description="Low complexity" evidence="1">
    <location>
        <begin position="143"/>
        <end position="152"/>
    </location>
</feature>
<proteinExistence type="predicted"/>
<feature type="compositionally biased region" description="Polar residues" evidence="1">
    <location>
        <begin position="162"/>
        <end position="171"/>
    </location>
</feature>
<gene>
    <name evidence="2" type="ORF">PACTADRAFT_52024</name>
</gene>
<dbReference type="AlphaFoldDB" id="A0A1E4TNU2"/>
<feature type="region of interest" description="Disordered" evidence="1">
    <location>
        <begin position="89"/>
        <end position="129"/>
    </location>
</feature>
<evidence type="ECO:0000313" key="3">
    <source>
        <dbReference type="Proteomes" id="UP000094236"/>
    </source>
</evidence>
<protein>
    <submittedName>
        <fullName evidence="2">Uncharacterized protein</fullName>
    </submittedName>
</protein>
<feature type="compositionally biased region" description="Low complexity" evidence="1">
    <location>
        <begin position="105"/>
        <end position="115"/>
    </location>
</feature>
<feature type="compositionally biased region" description="Low complexity" evidence="1">
    <location>
        <begin position="177"/>
        <end position="189"/>
    </location>
</feature>
<organism evidence="2 3">
    <name type="scientific">Pachysolen tannophilus NRRL Y-2460</name>
    <dbReference type="NCBI Taxonomy" id="669874"/>
    <lineage>
        <taxon>Eukaryota</taxon>
        <taxon>Fungi</taxon>
        <taxon>Dikarya</taxon>
        <taxon>Ascomycota</taxon>
        <taxon>Saccharomycotina</taxon>
        <taxon>Pichiomycetes</taxon>
        <taxon>Pachysolenaceae</taxon>
        <taxon>Pachysolen</taxon>
    </lineage>
</organism>
<evidence type="ECO:0000313" key="2">
    <source>
        <dbReference type="EMBL" id="ODV93435.1"/>
    </source>
</evidence>
<feature type="region of interest" description="Disordered" evidence="1">
    <location>
        <begin position="255"/>
        <end position="299"/>
    </location>
</feature>
<evidence type="ECO:0000256" key="1">
    <source>
        <dbReference type="SAM" id="MobiDB-lite"/>
    </source>
</evidence>
<dbReference type="Proteomes" id="UP000094236">
    <property type="component" value="Unassembled WGS sequence"/>
</dbReference>
<dbReference type="EMBL" id="KV454018">
    <property type="protein sequence ID" value="ODV93435.1"/>
    <property type="molecule type" value="Genomic_DNA"/>
</dbReference>
<sequence length="426" mass="48190">MSVVNYETYVNEFPALSTDLKNLEDRSTSVSPLVTTTTNTNPILTVKENQTASLSNGNSEIEEEQTPEPFVFQLYEIDKVFQSLAKSRAAPNHNNHNNHHHHHNNNTNNNNNNNNGQAMANNNRHHNNHRYNDVRRLNSTFINANNNSNNNNHKALYKDQNFDTGNYQPSFSGYARQHQQQQQQQQQYQNRGNNNKHIFTGSAAASLQDHIPPYSLHPELLIDRTISNNSPILQNNNSSRINTSTLSLAGNLPSQYTQHQTPLQQQQQQQQQQFQQLQQQQHYPASTPTNASSSSSLLNNSGILQQPQQQSQLSTVSLTNELNLNNFNAGFKIPLDLFANVDKNNSSTLLASTGNNDSNLTNYYSNSSFNQIQQPQQLQTQTQTQTQLQQKYWNNNEDINNPAISMVSTGDNDKSLGSSWSKVWNV</sequence>
<feature type="region of interest" description="Disordered" evidence="1">
    <location>
        <begin position="142"/>
        <end position="197"/>
    </location>
</feature>